<evidence type="ECO:0000256" key="2">
    <source>
        <dbReference type="ARBA" id="ARBA00022833"/>
    </source>
</evidence>
<dbReference type="InterPro" id="IPR013149">
    <property type="entry name" value="ADH-like_C"/>
</dbReference>
<dbReference type="AlphaFoldDB" id="A0A3B0U1B4"/>
<keyword evidence="1" id="KW-0479">Metal-binding</keyword>
<evidence type="ECO:0000256" key="3">
    <source>
        <dbReference type="ARBA" id="ARBA00023002"/>
    </source>
</evidence>
<dbReference type="InterPro" id="IPR036291">
    <property type="entry name" value="NAD(P)-bd_dom_sf"/>
</dbReference>
<dbReference type="Gene3D" id="3.90.180.10">
    <property type="entry name" value="Medium-chain alcohol dehydrogenases, catalytic domain"/>
    <property type="match status" value="1"/>
</dbReference>
<dbReference type="PANTHER" id="PTHR43401">
    <property type="entry name" value="L-THREONINE 3-DEHYDROGENASE"/>
    <property type="match status" value="1"/>
</dbReference>
<reference evidence="5" key="1">
    <citation type="submission" date="2018-06" db="EMBL/GenBank/DDBJ databases">
        <authorList>
            <person name="Zhirakovskaya E."/>
        </authorList>
    </citation>
    <scope>NUCLEOTIDE SEQUENCE</scope>
</reference>
<accession>A0A3B0U1B4</accession>
<dbReference type="SMART" id="SM00829">
    <property type="entry name" value="PKS_ER"/>
    <property type="match status" value="1"/>
</dbReference>
<gene>
    <name evidence="5" type="ORF">MNBD_ALPHA12-1935</name>
</gene>
<dbReference type="GO" id="GO:0008743">
    <property type="term" value="F:L-threonine 3-dehydrogenase activity"/>
    <property type="evidence" value="ECO:0007669"/>
    <property type="project" value="UniProtKB-EC"/>
</dbReference>
<feature type="domain" description="Enoyl reductase (ER)" evidence="4">
    <location>
        <begin position="27"/>
        <end position="353"/>
    </location>
</feature>
<dbReference type="GO" id="GO:0008270">
    <property type="term" value="F:zinc ion binding"/>
    <property type="evidence" value="ECO:0007669"/>
    <property type="project" value="InterPro"/>
</dbReference>
<dbReference type="InterPro" id="IPR011032">
    <property type="entry name" value="GroES-like_sf"/>
</dbReference>
<dbReference type="PROSITE" id="PS00059">
    <property type="entry name" value="ADH_ZINC"/>
    <property type="match status" value="1"/>
</dbReference>
<evidence type="ECO:0000259" key="4">
    <source>
        <dbReference type="SMART" id="SM00829"/>
    </source>
</evidence>
<protein>
    <submittedName>
        <fullName evidence="5">L-threonine 3-dehydrogenase</fullName>
        <ecNumber evidence="5">1.1.1.103</ecNumber>
    </submittedName>
</protein>
<dbReference type="SUPFAM" id="SSF50129">
    <property type="entry name" value="GroES-like"/>
    <property type="match status" value="1"/>
</dbReference>
<organism evidence="5">
    <name type="scientific">hydrothermal vent metagenome</name>
    <dbReference type="NCBI Taxonomy" id="652676"/>
    <lineage>
        <taxon>unclassified sequences</taxon>
        <taxon>metagenomes</taxon>
        <taxon>ecological metagenomes</taxon>
    </lineage>
</organism>
<keyword evidence="3 5" id="KW-0560">Oxidoreductase</keyword>
<dbReference type="InterPro" id="IPR020843">
    <property type="entry name" value="ER"/>
</dbReference>
<dbReference type="SUPFAM" id="SSF51735">
    <property type="entry name" value="NAD(P)-binding Rossmann-fold domains"/>
    <property type="match status" value="1"/>
</dbReference>
<dbReference type="InterPro" id="IPR050129">
    <property type="entry name" value="Zn_alcohol_dh"/>
</dbReference>
<evidence type="ECO:0000256" key="1">
    <source>
        <dbReference type="ARBA" id="ARBA00022723"/>
    </source>
</evidence>
<dbReference type="PANTHER" id="PTHR43401:SF2">
    <property type="entry name" value="L-THREONINE 3-DEHYDROGENASE"/>
    <property type="match status" value="1"/>
</dbReference>
<dbReference type="EC" id="1.1.1.103" evidence="5"/>
<dbReference type="Gene3D" id="3.40.50.720">
    <property type="entry name" value="NAD(P)-binding Rossmann-like Domain"/>
    <property type="match status" value="1"/>
</dbReference>
<proteinExistence type="predicted"/>
<dbReference type="EMBL" id="UOEO01000213">
    <property type="protein sequence ID" value="VAW22770.1"/>
    <property type="molecule type" value="Genomic_DNA"/>
</dbReference>
<evidence type="ECO:0000313" key="5">
    <source>
        <dbReference type="EMBL" id="VAW22770.1"/>
    </source>
</evidence>
<dbReference type="NCBIfam" id="NF003808">
    <property type="entry name" value="PRK05396.1"/>
    <property type="match status" value="1"/>
</dbReference>
<sequence length="361" mass="38577">MTTKPNLIPNRIPKRMKALVKAKAETGLWMQSEPVPEIGADDVLIKINKTGICGTDIHIWNWDKWSQKNVPVPLITGHEFAGEIVELGKNVTDLSLGQRVSGEGHLIGRHSRASRSGRFHLDPKTRGIGVNEPGAFAQYLRLPAFNVVVLPDDISDDIGAILDPLGNAVHTALSFDLVGEDVLITGAGPIGIMAAAVAKHIGARHVVITDINQDRLDLACQVADVIGVNVGNTDLKQVAADLGLVEGFDVGLEMSGSQVALDQMTSLMVTGGRIAMLGIAPGKSAVDWSSIVLKSITIKGVYGREIFETWYKMLAMVQNGLDVSAVITHRFAVDDFEAGFAAMKTGSSGKVVLDWTGRSTS</sequence>
<dbReference type="InterPro" id="IPR002328">
    <property type="entry name" value="ADH_Zn_CS"/>
</dbReference>
<name>A0A3B0U1B4_9ZZZZ</name>
<dbReference type="Pfam" id="PF08240">
    <property type="entry name" value="ADH_N"/>
    <property type="match status" value="1"/>
</dbReference>
<dbReference type="InterPro" id="IPR013154">
    <property type="entry name" value="ADH-like_N"/>
</dbReference>
<dbReference type="Pfam" id="PF00107">
    <property type="entry name" value="ADH_zinc_N"/>
    <property type="match status" value="1"/>
</dbReference>
<keyword evidence="2" id="KW-0862">Zinc</keyword>